<keyword evidence="6 8" id="KW-1133">Transmembrane helix</keyword>
<dbReference type="GO" id="GO:0055085">
    <property type="term" value="P:transmembrane transport"/>
    <property type="evidence" value="ECO:0007669"/>
    <property type="project" value="TreeGrafter"/>
</dbReference>
<keyword evidence="3" id="KW-0813">Transport</keyword>
<dbReference type="GO" id="GO:0005886">
    <property type="term" value="C:plasma membrane"/>
    <property type="evidence" value="ECO:0007669"/>
    <property type="project" value="UniProtKB-SubCell"/>
</dbReference>
<evidence type="ECO:0000256" key="7">
    <source>
        <dbReference type="ARBA" id="ARBA00023136"/>
    </source>
</evidence>
<feature type="transmembrane region" description="Helical" evidence="8">
    <location>
        <begin position="199"/>
        <end position="220"/>
    </location>
</feature>
<feature type="transmembrane region" description="Helical" evidence="8">
    <location>
        <begin position="293"/>
        <end position="318"/>
    </location>
</feature>
<feature type="transmembrane region" description="Helical" evidence="8">
    <location>
        <begin position="34"/>
        <end position="52"/>
    </location>
</feature>
<keyword evidence="5 8" id="KW-0812">Transmembrane</keyword>
<dbReference type="AlphaFoldDB" id="A0A1F5PY46"/>
<proteinExistence type="inferred from homology"/>
<feature type="transmembrane region" description="Helical" evidence="8">
    <location>
        <begin position="7"/>
        <end position="28"/>
    </location>
</feature>
<evidence type="ECO:0000256" key="6">
    <source>
        <dbReference type="ARBA" id="ARBA00022989"/>
    </source>
</evidence>
<sequence length="341" mass="36944">MANPPQTINISTVTILKVVLIGLLLWFLWEARDVLLILLGSVIIASAMDPLADALYKRRIPRALSVLFVYVVVLGLFVLVGFLLVPAITQQFNEIKSADVYQTFVSKIGGFRETLSHSDFGVTIENKIKEFASSFSNTVFQTTKGVASGIVSFITILVISFYLTVEENGMKNFIKYLTPFKHQAYITILVNKIQKKMGAWVLGQVILSAVIFGLVFIGLTALNVKYALVLALLAGLLEIVPYIGPFVSGAIATFFAFLQSPTLAVAVIILWVVTQQLESNVIVPIVMSRSVGLNPVMVILGILTGATLGGIIGILLAVPVMSAFSVFISDVIEGREASEEG</sequence>
<gene>
    <name evidence="9" type="ORF">A3B10_03525</name>
</gene>
<evidence type="ECO:0000256" key="2">
    <source>
        <dbReference type="ARBA" id="ARBA00009773"/>
    </source>
</evidence>
<keyword evidence="7 8" id="KW-0472">Membrane</keyword>
<accession>A0A1F5PY46</accession>
<evidence type="ECO:0000256" key="1">
    <source>
        <dbReference type="ARBA" id="ARBA00004651"/>
    </source>
</evidence>
<protein>
    <recommendedName>
        <fullName evidence="11">AI-2E family transporter</fullName>
    </recommendedName>
</protein>
<dbReference type="Proteomes" id="UP000177281">
    <property type="component" value="Unassembled WGS sequence"/>
</dbReference>
<comment type="similarity">
    <text evidence="2">Belongs to the autoinducer-2 exporter (AI-2E) (TC 2.A.86) family.</text>
</comment>
<evidence type="ECO:0000256" key="3">
    <source>
        <dbReference type="ARBA" id="ARBA00022448"/>
    </source>
</evidence>
<evidence type="ECO:0000256" key="8">
    <source>
        <dbReference type="SAM" id="Phobius"/>
    </source>
</evidence>
<comment type="caution">
    <text evidence="9">The sequence shown here is derived from an EMBL/GenBank/DDBJ whole genome shotgun (WGS) entry which is preliminary data.</text>
</comment>
<feature type="transmembrane region" description="Helical" evidence="8">
    <location>
        <begin position="145"/>
        <end position="165"/>
    </location>
</feature>
<keyword evidence="4" id="KW-1003">Cell membrane</keyword>
<evidence type="ECO:0000256" key="4">
    <source>
        <dbReference type="ARBA" id="ARBA00022475"/>
    </source>
</evidence>
<dbReference type="PANTHER" id="PTHR21716">
    <property type="entry name" value="TRANSMEMBRANE PROTEIN"/>
    <property type="match status" value="1"/>
</dbReference>
<feature type="transmembrane region" description="Helical" evidence="8">
    <location>
        <begin position="251"/>
        <end position="273"/>
    </location>
</feature>
<dbReference type="InterPro" id="IPR002549">
    <property type="entry name" value="AI-2E-like"/>
</dbReference>
<evidence type="ECO:0008006" key="11">
    <source>
        <dbReference type="Google" id="ProtNLM"/>
    </source>
</evidence>
<dbReference type="EMBL" id="MFFB01000007">
    <property type="protein sequence ID" value="OGE94833.1"/>
    <property type="molecule type" value="Genomic_DNA"/>
</dbReference>
<evidence type="ECO:0000313" key="10">
    <source>
        <dbReference type="Proteomes" id="UP000177281"/>
    </source>
</evidence>
<reference evidence="9 10" key="1">
    <citation type="journal article" date="2016" name="Nat. Commun.">
        <title>Thousands of microbial genomes shed light on interconnected biogeochemical processes in an aquifer system.</title>
        <authorList>
            <person name="Anantharaman K."/>
            <person name="Brown C.T."/>
            <person name="Hug L.A."/>
            <person name="Sharon I."/>
            <person name="Castelle C.J."/>
            <person name="Probst A.J."/>
            <person name="Thomas B.C."/>
            <person name="Singh A."/>
            <person name="Wilkins M.J."/>
            <person name="Karaoz U."/>
            <person name="Brodie E.L."/>
            <person name="Williams K.H."/>
            <person name="Hubbard S.S."/>
            <person name="Banfield J.F."/>
        </authorList>
    </citation>
    <scope>NUCLEOTIDE SEQUENCE [LARGE SCALE GENOMIC DNA]</scope>
</reference>
<feature type="transmembrane region" description="Helical" evidence="8">
    <location>
        <begin position="64"/>
        <end position="88"/>
    </location>
</feature>
<evidence type="ECO:0000256" key="5">
    <source>
        <dbReference type="ARBA" id="ARBA00022692"/>
    </source>
</evidence>
<dbReference type="Pfam" id="PF01594">
    <property type="entry name" value="AI-2E_transport"/>
    <property type="match status" value="1"/>
</dbReference>
<dbReference type="STRING" id="1817841.A3B10_03525"/>
<name>A0A1F5PY46_9BACT</name>
<organism evidence="9 10">
    <name type="scientific">Candidatus Doudnabacteria bacterium RIFCSPLOWO2_01_FULL_44_21</name>
    <dbReference type="NCBI Taxonomy" id="1817841"/>
    <lineage>
        <taxon>Bacteria</taxon>
        <taxon>Candidatus Doudnaibacteriota</taxon>
    </lineage>
</organism>
<comment type="subcellular location">
    <subcellularLocation>
        <location evidence="1">Cell membrane</location>
        <topology evidence="1">Multi-pass membrane protein</topology>
    </subcellularLocation>
</comment>
<feature type="transmembrane region" description="Helical" evidence="8">
    <location>
        <begin position="226"/>
        <end position="244"/>
    </location>
</feature>
<evidence type="ECO:0000313" key="9">
    <source>
        <dbReference type="EMBL" id="OGE94833.1"/>
    </source>
</evidence>
<dbReference type="PANTHER" id="PTHR21716:SF53">
    <property type="entry name" value="PERMEASE PERM-RELATED"/>
    <property type="match status" value="1"/>
</dbReference>